<gene>
    <name evidence="9" type="primary">alaS</name>
    <name evidence="11" type="ORF">COV62_01505</name>
</gene>
<evidence type="ECO:0000256" key="3">
    <source>
        <dbReference type="ARBA" id="ARBA00022598"/>
    </source>
</evidence>
<feature type="binding site" evidence="9">
    <location>
        <position position="578"/>
    </location>
    <ligand>
        <name>Zn(2+)</name>
        <dbReference type="ChEBI" id="CHEBI:29105"/>
    </ligand>
</feature>
<dbReference type="InterPro" id="IPR045864">
    <property type="entry name" value="aa-tRNA-synth_II/BPL/LPL"/>
</dbReference>
<dbReference type="InterPro" id="IPR012947">
    <property type="entry name" value="tRNA_SAD"/>
</dbReference>
<dbReference type="SMART" id="SM00863">
    <property type="entry name" value="tRNA_SAD"/>
    <property type="match status" value="1"/>
</dbReference>
<dbReference type="InterPro" id="IPR018162">
    <property type="entry name" value="Ala-tRNA-ligase_IIc_anticod-bd"/>
</dbReference>
<evidence type="ECO:0000313" key="12">
    <source>
        <dbReference type="Proteomes" id="UP000231139"/>
    </source>
</evidence>
<feature type="binding site" evidence="9">
    <location>
        <position position="474"/>
    </location>
    <ligand>
        <name>Zn(2+)</name>
        <dbReference type="ChEBI" id="CHEBI:29105"/>
    </ligand>
</feature>
<dbReference type="Gene3D" id="3.30.980.10">
    <property type="entry name" value="Threonyl-trna Synthetase, Chain A, domain 2"/>
    <property type="match status" value="1"/>
</dbReference>
<dbReference type="HAMAP" id="MF_00036_B">
    <property type="entry name" value="Ala_tRNA_synth_B"/>
    <property type="match status" value="1"/>
</dbReference>
<dbReference type="GO" id="GO:0005829">
    <property type="term" value="C:cytosol"/>
    <property type="evidence" value="ECO:0007669"/>
    <property type="project" value="TreeGrafter"/>
</dbReference>
<sequence>MNSSEIRQAFLNFFQKKKHKIIPSSSLLPPDTTVLFTTAGMQQFSLYLEGKKNPTKDFGTCHLVSCQKCFRTDDIDEIGDDTHHTFFEMLGNWSIGQDESGYFKQGAIKYALEFLVNGLKLDKNRFWVTIFKGNQGILKDKESEKIWREQGIPKERIKEFGEEDNFWGPVGITGPCGPCSEIYYDRGKKFGCKEENCGPNCPNCQRFIEIWNLVFMEYLKNEKGEFELLSQKNIDTGIGFERLAAILQNKPSAYETDLFLPIIQKIEKLSNKKYETEKKSFRIIADHIRGSVFLISEGILPSNIEQGYILRRLLRRVIRYGKVLGTKSEFLTPLAQKVIEIYKDVYPEVLSEQADILTVIQNEEEKFEKTLESGEKRVRRITKTLQYKIKGEDTISGQEAFNLYQSYGFPLELTEEIAKEKGLRVDKEGFLEAQKKHQETSRAGREKKFGGHGIDNLKLRTYNLQVTKLHTATHLLQAALRKVLGKEVRQMGSDINEERLRFDFSFYRKLTAKEIKKVEDLVNQKIQQDLKVKREEMNYNEAIKQGALSFFKEKYPEIVTVYTILNPGTGRIFSKEICAGPHIEKTGKLGNFKVVKEESSSAEVRRIKAVLANN</sequence>
<evidence type="ECO:0000313" key="11">
    <source>
        <dbReference type="EMBL" id="PIR02444.1"/>
    </source>
</evidence>
<dbReference type="InterPro" id="IPR018165">
    <property type="entry name" value="Ala-tRNA-synth_IIc_core"/>
</dbReference>
<dbReference type="GO" id="GO:0000049">
    <property type="term" value="F:tRNA binding"/>
    <property type="evidence" value="ECO:0007669"/>
    <property type="project" value="UniProtKB-KW"/>
</dbReference>
<comment type="catalytic activity">
    <reaction evidence="9">
        <text>tRNA(Ala) + L-alanine + ATP = L-alanyl-tRNA(Ala) + AMP + diphosphate</text>
        <dbReference type="Rhea" id="RHEA:12540"/>
        <dbReference type="Rhea" id="RHEA-COMP:9657"/>
        <dbReference type="Rhea" id="RHEA-COMP:9923"/>
        <dbReference type="ChEBI" id="CHEBI:30616"/>
        <dbReference type="ChEBI" id="CHEBI:33019"/>
        <dbReference type="ChEBI" id="CHEBI:57972"/>
        <dbReference type="ChEBI" id="CHEBI:78442"/>
        <dbReference type="ChEBI" id="CHEBI:78497"/>
        <dbReference type="ChEBI" id="CHEBI:456215"/>
        <dbReference type="EC" id="6.1.1.7"/>
    </reaction>
</comment>
<evidence type="ECO:0000256" key="2">
    <source>
        <dbReference type="ARBA" id="ARBA00022555"/>
    </source>
</evidence>
<feature type="domain" description="Alanyl-transfer RNA synthetases family profile" evidence="10">
    <location>
        <begin position="1"/>
        <end position="614"/>
    </location>
</feature>
<evidence type="ECO:0000256" key="8">
    <source>
        <dbReference type="ARBA" id="ARBA00023146"/>
    </source>
</evidence>
<keyword evidence="9" id="KW-0862">Zinc</keyword>
<dbReference type="Pfam" id="PF01411">
    <property type="entry name" value="tRNA-synt_2c"/>
    <property type="match status" value="1"/>
</dbReference>
<dbReference type="GO" id="GO:0004813">
    <property type="term" value="F:alanine-tRNA ligase activity"/>
    <property type="evidence" value="ECO:0007669"/>
    <property type="project" value="UniProtKB-UniRule"/>
</dbReference>
<comment type="function">
    <text evidence="9">Catalyzes the attachment of alanine to tRNA(Ala) in a two-step reaction: alanine is first activated by ATP to form Ala-AMP and then transferred to the acceptor end of tRNA(Ala). Also edits incorrectly charged Ser-tRNA(Ala) and Gly-tRNA(Ala) via its editing domain.</text>
</comment>
<dbReference type="InterPro" id="IPR050058">
    <property type="entry name" value="Ala-tRNA_ligase"/>
</dbReference>
<dbReference type="EMBL" id="PCWK01000038">
    <property type="protein sequence ID" value="PIR02444.1"/>
    <property type="molecule type" value="Genomic_DNA"/>
</dbReference>
<dbReference type="SUPFAM" id="SSF101353">
    <property type="entry name" value="Putative anticodon-binding domain of alanyl-tRNA synthetase (AlaRS)"/>
    <property type="match status" value="1"/>
</dbReference>
<dbReference type="InterPro" id="IPR023033">
    <property type="entry name" value="Ala_tRNA_ligase_euk/bac"/>
</dbReference>
<evidence type="ECO:0000256" key="4">
    <source>
        <dbReference type="ARBA" id="ARBA00022741"/>
    </source>
</evidence>
<dbReference type="Gene3D" id="3.30.54.20">
    <property type="match status" value="1"/>
</dbReference>
<dbReference type="Gene3D" id="3.30.930.10">
    <property type="entry name" value="Bira Bifunctional Protein, Domain 2"/>
    <property type="match status" value="1"/>
</dbReference>
<organism evidence="11 12">
    <name type="scientific">Candidatus Nealsonbacteria bacterium CG11_big_fil_rev_8_21_14_0_20_35_11</name>
    <dbReference type="NCBI Taxonomy" id="1974713"/>
    <lineage>
        <taxon>Bacteria</taxon>
        <taxon>Candidatus Nealsoniibacteriota</taxon>
    </lineage>
</organism>
<dbReference type="PRINTS" id="PR00980">
    <property type="entry name" value="TRNASYNTHALA"/>
</dbReference>
<dbReference type="Proteomes" id="UP000231139">
    <property type="component" value="Unassembled WGS sequence"/>
</dbReference>
<keyword evidence="8 9" id="KW-0030">Aminoacyl-tRNA synthetase</keyword>
<keyword evidence="4 9" id="KW-0547">Nucleotide-binding</keyword>
<dbReference type="CDD" id="cd00673">
    <property type="entry name" value="AlaRS_core"/>
    <property type="match status" value="1"/>
</dbReference>
<dbReference type="NCBIfam" id="NF002436">
    <property type="entry name" value="PRK01584.1"/>
    <property type="match status" value="1"/>
</dbReference>
<feature type="binding site" evidence="9">
    <location>
        <position position="470"/>
    </location>
    <ligand>
        <name>Zn(2+)</name>
        <dbReference type="ChEBI" id="CHEBI:29105"/>
    </ligand>
</feature>
<evidence type="ECO:0000256" key="9">
    <source>
        <dbReference type="HAMAP-Rule" id="MF_00036"/>
    </source>
</evidence>
<dbReference type="Pfam" id="PF07973">
    <property type="entry name" value="tRNA_SAD"/>
    <property type="match status" value="1"/>
</dbReference>
<keyword evidence="9" id="KW-0479">Metal-binding</keyword>
<evidence type="ECO:0000256" key="7">
    <source>
        <dbReference type="ARBA" id="ARBA00022917"/>
    </source>
</evidence>
<dbReference type="GO" id="GO:0002161">
    <property type="term" value="F:aminoacyl-tRNA deacylase activity"/>
    <property type="evidence" value="ECO:0007669"/>
    <property type="project" value="TreeGrafter"/>
</dbReference>
<keyword evidence="2 9" id="KW-0820">tRNA-binding</keyword>
<dbReference type="EC" id="6.1.1.7" evidence="9"/>
<dbReference type="GO" id="GO:0006419">
    <property type="term" value="P:alanyl-tRNA aminoacylation"/>
    <property type="evidence" value="ECO:0007669"/>
    <property type="project" value="UniProtKB-UniRule"/>
</dbReference>
<dbReference type="InterPro" id="IPR018163">
    <property type="entry name" value="Thr/Ala-tRNA-synth_IIc_edit"/>
</dbReference>
<keyword evidence="6 9" id="KW-0694">RNA-binding</keyword>
<dbReference type="GO" id="GO:0008270">
    <property type="term" value="F:zinc ion binding"/>
    <property type="evidence" value="ECO:0007669"/>
    <property type="project" value="UniProtKB-UniRule"/>
</dbReference>
<dbReference type="AlphaFoldDB" id="A0A2H0N0N3"/>
<dbReference type="InterPro" id="IPR018164">
    <property type="entry name" value="Ala-tRNA-synth_IIc_N"/>
</dbReference>
<keyword evidence="7 9" id="KW-0648">Protein biosynthesis</keyword>
<protein>
    <recommendedName>
        <fullName evidence="9">Alanine--tRNA ligase</fullName>
        <ecNumber evidence="9">6.1.1.7</ecNumber>
    </recommendedName>
    <alternativeName>
        <fullName evidence="9">Alanyl-tRNA synthetase</fullName>
        <shortName evidence="9">AlaRS</shortName>
    </alternativeName>
</protein>
<dbReference type="SUPFAM" id="SSF55681">
    <property type="entry name" value="Class II aaRS and biotin synthetases"/>
    <property type="match status" value="1"/>
</dbReference>
<dbReference type="PANTHER" id="PTHR11777:SF9">
    <property type="entry name" value="ALANINE--TRNA LIGASE, CYTOPLASMIC"/>
    <property type="match status" value="1"/>
</dbReference>
<dbReference type="NCBIfam" id="TIGR00344">
    <property type="entry name" value="alaS"/>
    <property type="match status" value="1"/>
</dbReference>
<dbReference type="PROSITE" id="PS50860">
    <property type="entry name" value="AA_TRNA_LIGASE_II_ALA"/>
    <property type="match status" value="1"/>
</dbReference>
<comment type="domain">
    <text evidence="9">Consists of three domains; the N-terminal catalytic domain, the editing domain and the C-terminal C-Ala domain. The editing domain removes incorrectly charged amino acids, while the C-Ala domain, along with tRNA(Ala), serves as a bridge to cooperatively bring together the editing and aminoacylation centers thus stimulating deacylation of misacylated tRNAs.</text>
</comment>
<reference evidence="11 12" key="1">
    <citation type="submission" date="2017-09" db="EMBL/GenBank/DDBJ databases">
        <title>Depth-based differentiation of microbial function through sediment-hosted aquifers and enrichment of novel symbionts in the deep terrestrial subsurface.</title>
        <authorList>
            <person name="Probst A.J."/>
            <person name="Ladd B."/>
            <person name="Jarett J.K."/>
            <person name="Geller-Mcgrath D.E."/>
            <person name="Sieber C.M."/>
            <person name="Emerson J.B."/>
            <person name="Anantharaman K."/>
            <person name="Thomas B.C."/>
            <person name="Malmstrom R."/>
            <person name="Stieglmeier M."/>
            <person name="Klingl A."/>
            <person name="Woyke T."/>
            <person name="Ryan C.M."/>
            <person name="Banfield J.F."/>
        </authorList>
    </citation>
    <scope>NUCLEOTIDE SEQUENCE [LARGE SCALE GENOMIC DNA]</scope>
    <source>
        <strain evidence="11">CG11_big_fil_rev_8_21_14_0_20_35_11</strain>
    </source>
</reference>
<dbReference type="GO" id="GO:0005524">
    <property type="term" value="F:ATP binding"/>
    <property type="evidence" value="ECO:0007669"/>
    <property type="project" value="UniProtKB-UniRule"/>
</dbReference>
<keyword evidence="3 9" id="KW-0436">Ligase</keyword>
<comment type="cofactor">
    <cofactor evidence="9">
        <name>Zn(2+)</name>
        <dbReference type="ChEBI" id="CHEBI:29105"/>
    </cofactor>
    <text evidence="9">Binds 1 zinc ion per subunit.</text>
</comment>
<feature type="binding site" evidence="9">
    <location>
        <position position="582"/>
    </location>
    <ligand>
        <name>Zn(2+)</name>
        <dbReference type="ChEBI" id="CHEBI:29105"/>
    </ligand>
</feature>
<accession>A0A2H0N0N3</accession>
<evidence type="ECO:0000256" key="5">
    <source>
        <dbReference type="ARBA" id="ARBA00022840"/>
    </source>
</evidence>
<comment type="subcellular location">
    <subcellularLocation>
        <location evidence="9">Cytoplasm</location>
    </subcellularLocation>
</comment>
<comment type="similarity">
    <text evidence="1 9">Belongs to the class-II aminoacyl-tRNA synthetase family.</text>
</comment>
<dbReference type="InterPro" id="IPR002318">
    <property type="entry name" value="Ala-tRNA-lgiase_IIc"/>
</dbReference>
<dbReference type="SUPFAM" id="SSF55186">
    <property type="entry name" value="ThrRS/AlaRS common domain"/>
    <property type="match status" value="1"/>
</dbReference>
<dbReference type="FunFam" id="3.30.980.10:FF:000004">
    <property type="entry name" value="Alanine--tRNA ligase, cytoplasmic"/>
    <property type="match status" value="1"/>
</dbReference>
<comment type="caution">
    <text evidence="11">The sequence shown here is derived from an EMBL/GenBank/DDBJ whole genome shotgun (WGS) entry which is preliminary data.</text>
</comment>
<evidence type="ECO:0000256" key="1">
    <source>
        <dbReference type="ARBA" id="ARBA00008226"/>
    </source>
</evidence>
<keyword evidence="5 9" id="KW-0067">ATP-binding</keyword>
<evidence type="ECO:0000259" key="10">
    <source>
        <dbReference type="PROSITE" id="PS50860"/>
    </source>
</evidence>
<proteinExistence type="inferred from homology"/>
<evidence type="ECO:0000256" key="6">
    <source>
        <dbReference type="ARBA" id="ARBA00022884"/>
    </source>
</evidence>
<dbReference type="PANTHER" id="PTHR11777">
    <property type="entry name" value="ALANYL-TRNA SYNTHETASE"/>
    <property type="match status" value="1"/>
</dbReference>
<name>A0A2H0N0N3_9BACT</name>
<keyword evidence="9" id="KW-0963">Cytoplasm</keyword>